<protein>
    <submittedName>
        <fullName evidence="2">Uncharacterized protein</fullName>
    </submittedName>
</protein>
<dbReference type="EMBL" id="CP124535">
    <property type="protein sequence ID" value="WGV17443.1"/>
    <property type="molecule type" value="Genomic_DNA"/>
</dbReference>
<dbReference type="Proteomes" id="UP001230978">
    <property type="component" value="Chromosome"/>
</dbReference>
<evidence type="ECO:0000313" key="3">
    <source>
        <dbReference type="Proteomes" id="UP001230978"/>
    </source>
</evidence>
<feature type="region of interest" description="Disordered" evidence="1">
    <location>
        <begin position="22"/>
        <end position="46"/>
    </location>
</feature>
<dbReference type="RefSeq" id="WP_281468738.1">
    <property type="nucleotide sequence ID" value="NZ_CP124535.1"/>
</dbReference>
<reference evidence="2 3" key="1">
    <citation type="submission" date="2023-04" db="EMBL/GenBank/DDBJ databases">
        <title>YMD61, complete Genome.</title>
        <authorList>
            <person name="Zhang J."/>
        </authorList>
    </citation>
    <scope>NUCLEOTIDE SEQUENCE [LARGE SCALE GENOMIC DNA]</scope>
    <source>
        <strain evidence="2 3">YMD61</strain>
    </source>
</reference>
<feature type="region of interest" description="Disordered" evidence="1">
    <location>
        <begin position="62"/>
        <end position="258"/>
    </location>
</feature>
<sequence length="339" mass="36579">MSERLSSVEIEDVLSSIRRLVSEDLRPSPKSEAAAPSVAAAAEAPAGDKLILTPALRIDPETEEAAKASEASVPSFQSVRQGRGASVVDRVTRAMPEEDWEPVAEAAAEPRSDWASEAEAAVEAAGEAWSEAPVAPVEQTADPSMEMEAEEAEAPMVTEAEDWPPSDAPEANWSDPGEQAPMEAEAPEDPGWSEVEPMAIDRPTPVEGGLPAPESAVPSDLPDWARMETEVEAEPEVALESAPAATAGPSAVSEDADWADAAEAEIRRELEDEATATVFARFDDDDHDDRHFDEEMLRDLVRDIIREELQGALGERITRNVRKLVRAEIARALAVRDFE</sequence>
<organism evidence="2 3">
    <name type="scientific">Fuscovulum ytuae</name>
    <dbReference type="NCBI Taxonomy" id="3042299"/>
    <lineage>
        <taxon>Bacteria</taxon>
        <taxon>Pseudomonadati</taxon>
        <taxon>Pseudomonadota</taxon>
        <taxon>Alphaproteobacteria</taxon>
        <taxon>Rhodobacterales</taxon>
        <taxon>Paracoccaceae</taxon>
        <taxon>Fuscovulum</taxon>
    </lineage>
</organism>
<feature type="compositionally biased region" description="Acidic residues" evidence="1">
    <location>
        <begin position="145"/>
        <end position="164"/>
    </location>
</feature>
<name>A0ABY8Q990_9RHOB</name>
<accession>A0ABY8Q990</accession>
<feature type="compositionally biased region" description="Low complexity" evidence="1">
    <location>
        <begin position="115"/>
        <end position="132"/>
    </location>
</feature>
<feature type="compositionally biased region" description="Low complexity" evidence="1">
    <location>
        <begin position="30"/>
        <end position="45"/>
    </location>
</feature>
<evidence type="ECO:0000313" key="2">
    <source>
        <dbReference type="EMBL" id="WGV17443.1"/>
    </source>
</evidence>
<keyword evidence="3" id="KW-1185">Reference proteome</keyword>
<proteinExistence type="predicted"/>
<evidence type="ECO:0000256" key="1">
    <source>
        <dbReference type="SAM" id="MobiDB-lite"/>
    </source>
</evidence>
<gene>
    <name evidence="2" type="ORF">QF092_06535</name>
</gene>